<organism evidence="2 3">
    <name type="scientific">Achromobacter pestifer</name>
    <dbReference type="NCBI Taxonomy" id="1353889"/>
    <lineage>
        <taxon>Bacteria</taxon>
        <taxon>Pseudomonadati</taxon>
        <taxon>Pseudomonadota</taxon>
        <taxon>Betaproteobacteria</taxon>
        <taxon>Burkholderiales</taxon>
        <taxon>Alcaligenaceae</taxon>
        <taxon>Achromobacter</taxon>
    </lineage>
</organism>
<feature type="region of interest" description="Disordered" evidence="1">
    <location>
        <begin position="1"/>
        <end position="22"/>
    </location>
</feature>
<evidence type="ECO:0000256" key="1">
    <source>
        <dbReference type="SAM" id="MobiDB-lite"/>
    </source>
</evidence>
<proteinExistence type="predicted"/>
<sequence length="86" mass="8897">MNSTALPSMTGLEASAPMLPRPSTAVPLVITPTRLPRAVYRNTLAGSATISSQAAATPGEYASARSRWLVSCLVGVTEILPGRPCS</sequence>
<dbReference type="Proteomes" id="UP000494108">
    <property type="component" value="Unassembled WGS sequence"/>
</dbReference>
<accession>A0A6S7AMP9</accession>
<keyword evidence="3" id="KW-1185">Reference proteome</keyword>
<protein>
    <submittedName>
        <fullName evidence="2">Uncharacterized protein</fullName>
    </submittedName>
</protein>
<gene>
    <name evidence="2" type="ORF">LMG3431_05144</name>
</gene>
<dbReference type="AlphaFoldDB" id="A0A6S7AMP9"/>
<evidence type="ECO:0000313" key="2">
    <source>
        <dbReference type="EMBL" id="CAB3696087.1"/>
    </source>
</evidence>
<reference evidence="2 3" key="1">
    <citation type="submission" date="2020-04" db="EMBL/GenBank/DDBJ databases">
        <authorList>
            <person name="De Canck E."/>
        </authorList>
    </citation>
    <scope>NUCLEOTIDE SEQUENCE [LARGE SCALE GENOMIC DNA]</scope>
    <source>
        <strain evidence="2 3">LMG 3431</strain>
    </source>
</reference>
<name>A0A6S7AMP9_9BURK</name>
<evidence type="ECO:0000313" key="3">
    <source>
        <dbReference type="Proteomes" id="UP000494108"/>
    </source>
</evidence>
<dbReference type="EMBL" id="CADIJX010000008">
    <property type="protein sequence ID" value="CAB3696087.1"/>
    <property type="molecule type" value="Genomic_DNA"/>
</dbReference>